<evidence type="ECO:0000313" key="9">
    <source>
        <dbReference type="Proteomes" id="UP001589862"/>
    </source>
</evidence>
<feature type="binding site" evidence="5">
    <location>
        <position position="192"/>
    </location>
    <ligand>
        <name>S-adenosyl-L-methionine</name>
        <dbReference type="ChEBI" id="CHEBI:59789"/>
    </ligand>
</feature>
<evidence type="ECO:0000256" key="5">
    <source>
        <dbReference type="HAMAP-Rule" id="MF_02126"/>
    </source>
</evidence>
<gene>
    <name evidence="5 8" type="primary">prmC</name>
    <name evidence="8" type="ORF">ACFFFR_09355</name>
</gene>
<evidence type="ECO:0000256" key="3">
    <source>
        <dbReference type="ARBA" id="ARBA00022691"/>
    </source>
</evidence>
<dbReference type="InterPro" id="IPR004556">
    <property type="entry name" value="HemK-like"/>
</dbReference>
<comment type="caution">
    <text evidence="5">Lacks conserved residue(s) required for the propagation of feature annotation.</text>
</comment>
<comment type="caution">
    <text evidence="8">The sequence shown here is derived from an EMBL/GenBank/DDBJ whole genome shotgun (WGS) entry which is preliminary data.</text>
</comment>
<dbReference type="PANTHER" id="PTHR18895">
    <property type="entry name" value="HEMK METHYLTRANSFERASE"/>
    <property type="match status" value="1"/>
</dbReference>
<comment type="function">
    <text evidence="5">Methylates the class 1 translation termination release factors RF1/PrfA and RF2/PrfB on the glutamine residue of the universally conserved GGQ motif.</text>
</comment>
<feature type="binding site" evidence="5">
    <location>
        <begin position="192"/>
        <end position="195"/>
    </location>
    <ligand>
        <name>substrate</name>
    </ligand>
</feature>
<evidence type="ECO:0000259" key="6">
    <source>
        <dbReference type="Pfam" id="PF05175"/>
    </source>
</evidence>
<dbReference type="InterPro" id="IPR040758">
    <property type="entry name" value="PrmC_N"/>
</dbReference>
<evidence type="ECO:0000256" key="1">
    <source>
        <dbReference type="ARBA" id="ARBA00022603"/>
    </source>
</evidence>
<evidence type="ECO:0000256" key="4">
    <source>
        <dbReference type="ARBA" id="ARBA00048391"/>
    </source>
</evidence>
<dbReference type="Pfam" id="PF17827">
    <property type="entry name" value="PrmC_N"/>
    <property type="match status" value="1"/>
</dbReference>
<keyword evidence="9" id="KW-1185">Reference proteome</keyword>
<dbReference type="Gene3D" id="3.40.50.150">
    <property type="entry name" value="Vaccinia Virus protein VP39"/>
    <property type="match status" value="1"/>
</dbReference>
<evidence type="ECO:0000259" key="7">
    <source>
        <dbReference type="Pfam" id="PF17827"/>
    </source>
</evidence>
<dbReference type="InterPro" id="IPR019874">
    <property type="entry name" value="RF_methyltr_PrmC"/>
</dbReference>
<comment type="similarity">
    <text evidence="5">Belongs to the protein N5-glutamine methyltransferase family. PrmC subfamily.</text>
</comment>
<feature type="binding site" evidence="5">
    <location>
        <position position="150"/>
    </location>
    <ligand>
        <name>S-adenosyl-L-methionine</name>
        <dbReference type="ChEBI" id="CHEBI:59789"/>
    </ligand>
</feature>
<dbReference type="GO" id="GO:0032259">
    <property type="term" value="P:methylation"/>
    <property type="evidence" value="ECO:0007669"/>
    <property type="project" value="UniProtKB-KW"/>
</dbReference>
<feature type="domain" description="Methyltransferase small" evidence="6">
    <location>
        <begin position="114"/>
        <end position="196"/>
    </location>
</feature>
<dbReference type="EMBL" id="JBHLUB010000031">
    <property type="protein sequence ID" value="MFC0582581.1"/>
    <property type="molecule type" value="Genomic_DNA"/>
</dbReference>
<dbReference type="EC" id="2.1.1.297" evidence="5"/>
<protein>
    <recommendedName>
        <fullName evidence="5">Release factor glutamine methyltransferase</fullName>
        <shortName evidence="5">RF MTase</shortName>
        <ecNumber evidence="5">2.1.1.297</ecNumber>
    </recommendedName>
    <alternativeName>
        <fullName evidence="5">N5-glutamine methyltransferase PrmC</fullName>
    </alternativeName>
    <alternativeName>
        <fullName evidence="5">Protein-(glutamine-N5) MTase PrmC</fullName>
    </alternativeName>
    <alternativeName>
        <fullName evidence="5">Protein-glutamine N-methyltransferase PrmC</fullName>
    </alternativeName>
</protein>
<dbReference type="SUPFAM" id="SSF53335">
    <property type="entry name" value="S-adenosyl-L-methionine-dependent methyltransferases"/>
    <property type="match status" value="1"/>
</dbReference>
<evidence type="ECO:0000256" key="2">
    <source>
        <dbReference type="ARBA" id="ARBA00022679"/>
    </source>
</evidence>
<sequence length="293" mass="30620">MVSSFPLLADALKAATAELAAAGVPSPRVDAELLAAHLLGVSRGRVGALALLDTPTPEGLAELVAQRAQRIPLQHLTGSAPFRGLELAVGPGVFTPRFETEILVEHALVEVQRVLSEQGSCQVIDLATGSGAIALAIKTEAPGAHVAAVELSELALAWAQKNLAGSGVELIHGDLRTAATELNGRCDVVVSNPPYIPADQVPIDQEVHEHDPHMALYGGGEDGLQLPLAVAARGVELLVPGGLLLMEHAETQGSALRNAFARRPDLAGHYEPAHTYPDLAGKDRITVARKVTQ</sequence>
<reference evidence="8 9" key="1">
    <citation type="submission" date="2024-09" db="EMBL/GenBank/DDBJ databases">
        <authorList>
            <person name="Sun Q."/>
            <person name="Mori K."/>
        </authorList>
    </citation>
    <scope>NUCLEOTIDE SEQUENCE [LARGE SCALE GENOMIC DNA]</scope>
    <source>
        <strain evidence="8 9">NCAIM B.02604</strain>
    </source>
</reference>
<dbReference type="NCBIfam" id="TIGR00536">
    <property type="entry name" value="hemK_fam"/>
    <property type="match status" value="1"/>
</dbReference>
<keyword evidence="1 5" id="KW-0489">Methyltransferase</keyword>
<dbReference type="CDD" id="cd02440">
    <property type="entry name" value="AdoMet_MTases"/>
    <property type="match status" value="1"/>
</dbReference>
<accession>A0ABV6PBU0</accession>
<dbReference type="RefSeq" id="WP_377459846.1">
    <property type="nucleotide sequence ID" value="NZ_JBHLUB010000031.1"/>
</dbReference>
<dbReference type="PANTHER" id="PTHR18895:SF74">
    <property type="entry name" value="MTRF1L RELEASE FACTOR GLUTAMINE METHYLTRANSFERASE"/>
    <property type="match status" value="1"/>
</dbReference>
<evidence type="ECO:0000313" key="8">
    <source>
        <dbReference type="EMBL" id="MFC0582581.1"/>
    </source>
</evidence>
<proteinExistence type="inferred from homology"/>
<dbReference type="Gene3D" id="1.10.8.10">
    <property type="entry name" value="DNA helicase RuvA subunit, C-terminal domain"/>
    <property type="match status" value="1"/>
</dbReference>
<keyword evidence="3 5" id="KW-0949">S-adenosyl-L-methionine</keyword>
<dbReference type="PROSITE" id="PS00092">
    <property type="entry name" value="N6_MTASE"/>
    <property type="match status" value="1"/>
</dbReference>
<comment type="catalytic activity">
    <reaction evidence="4 5">
        <text>L-glutaminyl-[peptide chain release factor] + S-adenosyl-L-methionine = N(5)-methyl-L-glutaminyl-[peptide chain release factor] + S-adenosyl-L-homocysteine + H(+)</text>
        <dbReference type="Rhea" id="RHEA:42896"/>
        <dbReference type="Rhea" id="RHEA-COMP:10271"/>
        <dbReference type="Rhea" id="RHEA-COMP:10272"/>
        <dbReference type="ChEBI" id="CHEBI:15378"/>
        <dbReference type="ChEBI" id="CHEBI:30011"/>
        <dbReference type="ChEBI" id="CHEBI:57856"/>
        <dbReference type="ChEBI" id="CHEBI:59789"/>
        <dbReference type="ChEBI" id="CHEBI:61891"/>
        <dbReference type="EC" id="2.1.1.297"/>
    </reaction>
</comment>
<dbReference type="InterPro" id="IPR002052">
    <property type="entry name" value="DNA_methylase_N6_adenine_CS"/>
</dbReference>
<dbReference type="InterPro" id="IPR007848">
    <property type="entry name" value="Small_mtfrase_dom"/>
</dbReference>
<feature type="domain" description="Release factor glutamine methyltransferase N-terminal" evidence="7">
    <location>
        <begin position="10"/>
        <end position="78"/>
    </location>
</feature>
<organism evidence="8 9">
    <name type="scientific">Micrococcoides hystricis</name>
    <dbReference type="NCBI Taxonomy" id="1572761"/>
    <lineage>
        <taxon>Bacteria</taxon>
        <taxon>Bacillati</taxon>
        <taxon>Actinomycetota</taxon>
        <taxon>Actinomycetes</taxon>
        <taxon>Micrococcales</taxon>
        <taxon>Micrococcaceae</taxon>
        <taxon>Micrococcoides</taxon>
    </lineage>
</organism>
<name>A0ABV6PBU0_9MICC</name>
<dbReference type="InterPro" id="IPR029063">
    <property type="entry name" value="SAM-dependent_MTases_sf"/>
</dbReference>
<keyword evidence="2 5" id="KW-0808">Transferase</keyword>
<dbReference type="GO" id="GO:0102559">
    <property type="term" value="F:peptide chain release factor N(5)-glutamine methyltransferase activity"/>
    <property type="evidence" value="ECO:0007669"/>
    <property type="project" value="UniProtKB-EC"/>
</dbReference>
<dbReference type="Pfam" id="PF05175">
    <property type="entry name" value="MTS"/>
    <property type="match status" value="1"/>
</dbReference>
<dbReference type="HAMAP" id="MF_02126">
    <property type="entry name" value="RF_methyltr_PrmC"/>
    <property type="match status" value="1"/>
</dbReference>
<dbReference type="Proteomes" id="UP001589862">
    <property type="component" value="Unassembled WGS sequence"/>
</dbReference>
<dbReference type="InterPro" id="IPR050320">
    <property type="entry name" value="N5-glutamine_MTase"/>
</dbReference>
<dbReference type="NCBIfam" id="TIGR03534">
    <property type="entry name" value="RF_mod_PrmC"/>
    <property type="match status" value="1"/>
</dbReference>